<protein>
    <submittedName>
        <fullName evidence="1">Uncharacterized protein</fullName>
    </submittedName>
</protein>
<gene>
    <name evidence="1" type="ORF">K0M31_004687</name>
</gene>
<keyword evidence="2" id="KW-1185">Reference proteome</keyword>
<name>A0AA40FXA7_9HYME</name>
<organism evidence="1 2">
    <name type="scientific">Melipona bicolor</name>
    <dbReference type="NCBI Taxonomy" id="60889"/>
    <lineage>
        <taxon>Eukaryota</taxon>
        <taxon>Metazoa</taxon>
        <taxon>Ecdysozoa</taxon>
        <taxon>Arthropoda</taxon>
        <taxon>Hexapoda</taxon>
        <taxon>Insecta</taxon>
        <taxon>Pterygota</taxon>
        <taxon>Neoptera</taxon>
        <taxon>Endopterygota</taxon>
        <taxon>Hymenoptera</taxon>
        <taxon>Apocrita</taxon>
        <taxon>Aculeata</taxon>
        <taxon>Apoidea</taxon>
        <taxon>Anthophila</taxon>
        <taxon>Apidae</taxon>
        <taxon>Melipona</taxon>
    </lineage>
</organism>
<reference evidence="1" key="1">
    <citation type="submission" date="2021-10" db="EMBL/GenBank/DDBJ databases">
        <title>Melipona bicolor Genome sequencing and assembly.</title>
        <authorList>
            <person name="Araujo N.S."/>
            <person name="Arias M.C."/>
        </authorList>
    </citation>
    <scope>NUCLEOTIDE SEQUENCE</scope>
    <source>
        <strain evidence="1">USP_2M_L1-L4_2017</strain>
        <tissue evidence="1">Whole body</tissue>
    </source>
</reference>
<accession>A0AA40FXA7</accession>
<dbReference type="AlphaFoldDB" id="A0AA40FXA7"/>
<sequence>MGFPASVRRLYGRRSIPTNTNAAVQREGTFPFDGNESTVCGLAWPGLASAGRPARERVNFVTRATDEENLHPKDVLLSVPLVRSEGETSGGSVGFNGTDKAERRIRSLLSTPALVSPDEKRPLRIFDGGILGSGPAAISALEMNEPEAHSLPRGSFNPRATIGKVRIKDRERGGIIFGVSSLLFSEQLEAMDSPRGVGSRHFSRLSGRRWTRCATTV</sequence>
<evidence type="ECO:0000313" key="1">
    <source>
        <dbReference type="EMBL" id="KAK1127078.1"/>
    </source>
</evidence>
<dbReference type="EMBL" id="JAHYIQ010000013">
    <property type="protein sequence ID" value="KAK1127078.1"/>
    <property type="molecule type" value="Genomic_DNA"/>
</dbReference>
<dbReference type="Proteomes" id="UP001177670">
    <property type="component" value="Unassembled WGS sequence"/>
</dbReference>
<evidence type="ECO:0000313" key="2">
    <source>
        <dbReference type="Proteomes" id="UP001177670"/>
    </source>
</evidence>
<proteinExistence type="predicted"/>
<comment type="caution">
    <text evidence="1">The sequence shown here is derived from an EMBL/GenBank/DDBJ whole genome shotgun (WGS) entry which is preliminary data.</text>
</comment>